<evidence type="ECO:0000256" key="2">
    <source>
        <dbReference type="SAM" id="Phobius"/>
    </source>
</evidence>
<sequence length="736" mass="83621">MRELKKKTKIALGIGGAILSASAFVSFGLFTVQRPSNTDMNLNINGRGIDSKIEDGIPQGDEFNSNRDLNLPKKKLEEKKEEIIPKKDELHTESKPEPKPETSPVPKPKNPPINSDPESSDVEWQNFTIGGANVRVKVKKRKPREEWEEDKRKGLTNLSKYINQPVDKILEVEVTEELRKNALKNALEGANKVDNAFLEHGFQDDSKDAFKYYNNQPPLKNLLEKIIYRYERLINSGNFKKFLKEGKEKEYEELLAKGEWNGEYGEQRRKLWIVKNLDPNKFTKLSSQTEKYLKEGLTPSADNMYINENGELESHSYSPHPSFNGTVARITRDNNQKRVFGYNSSEHRYSGSILEGSYPGWDKKDVTNDYKSGYGLEDGDGINFSKLTRKEKIEGKLNEGIVLTIDASNPKAYQKAKEVIEKLKTNKVEITGYRIINMGLNNNQQNFEEILSALPDKIKQLELFFETTNTSALIKLKNKEIDELSMYTTGNSLKDEWSFNPNAFRKVKWINTVDYNVSSGYRYGSKIATRITFNSLSFDPDDYNKSGSTLKEKIERINEGLRMAYYVRNNEPIFQGGFGPGLDPDHDEKGNSYPTGLDLSRVPELKSLRGLEFGDINKRVNGSRRLKRLVLSNDSDIWEIDADELNNANFDVLAHNEMGPPKTRILFSNGNITKKLRIVAKGHQLNDSGVRNLQILLKCAENLSKEIEVNSSDSALASKLNSLGYKTSTNSGYEIL</sequence>
<dbReference type="NCBIfam" id="TIGR04524">
    <property type="entry name" value="mycoplas_M_dom"/>
    <property type="match status" value="1"/>
</dbReference>
<dbReference type="HOGENOM" id="CLU_020577_0_0_14"/>
<keyword evidence="2" id="KW-0812">Transmembrane</keyword>
<organism evidence="6 7">
    <name type="scientific">Metamycoplasma arthritidis (strain 158L3-1)</name>
    <name type="common">Mycoplasma arthritidis</name>
    <dbReference type="NCBI Taxonomy" id="243272"/>
    <lineage>
        <taxon>Bacteria</taxon>
        <taxon>Bacillati</taxon>
        <taxon>Mycoplasmatota</taxon>
        <taxon>Mycoplasmoidales</taxon>
        <taxon>Metamycoplasmataceae</taxon>
        <taxon>Metamycoplasma</taxon>
    </lineage>
</organism>
<dbReference type="AlphaFoldDB" id="B3PMS6"/>
<keyword evidence="2" id="KW-1133">Transmembrane helix</keyword>
<dbReference type="InterPro" id="IPR058860">
    <property type="entry name" value="MIB_M2"/>
</dbReference>
<evidence type="ECO:0000313" key="7">
    <source>
        <dbReference type="Proteomes" id="UP000008812"/>
    </source>
</evidence>
<accession>B3PMS6</accession>
<gene>
    <name evidence="6" type="ordered locus">MARTH_orf508</name>
</gene>
<evidence type="ECO:0000259" key="4">
    <source>
        <dbReference type="Pfam" id="PF26361"/>
    </source>
</evidence>
<reference evidence="6 7" key="1">
    <citation type="journal article" date="2008" name="Infect. Immun.">
        <title>Genome of Mycoplasma arthritidis.</title>
        <authorList>
            <person name="Dybvig K."/>
            <person name="Zuhua C."/>
            <person name="Lao P."/>
            <person name="Jordan D.S."/>
            <person name="French C.T."/>
            <person name="Tu A.H."/>
            <person name="Loraine A.E."/>
        </authorList>
    </citation>
    <scope>NUCLEOTIDE SEQUENCE [LARGE SCALE GENOMIC DNA]</scope>
    <source>
        <strain evidence="6 7">158L3-1</strain>
    </source>
</reference>
<dbReference type="EMBL" id="CP001047">
    <property type="protein sequence ID" value="ACF07328.1"/>
    <property type="molecule type" value="Genomic_DNA"/>
</dbReference>
<dbReference type="Pfam" id="PF26361">
    <property type="entry name" value="MIB_arm"/>
    <property type="match status" value="1"/>
</dbReference>
<dbReference type="InterPro" id="IPR030942">
    <property type="entry name" value="Mycoplas_M_dom"/>
</dbReference>
<feature type="compositionally biased region" description="Polar residues" evidence="1">
    <location>
        <begin position="112"/>
        <end position="122"/>
    </location>
</feature>
<dbReference type="NCBIfam" id="TIGR04526">
    <property type="entry name" value="predic_Ig_block"/>
    <property type="match status" value="1"/>
</dbReference>
<name>B3PMS6_META1</name>
<proteinExistence type="predicted"/>
<evidence type="ECO:0000313" key="6">
    <source>
        <dbReference type="EMBL" id="ACF07328.1"/>
    </source>
</evidence>
<evidence type="ECO:0000256" key="1">
    <source>
        <dbReference type="SAM" id="MobiDB-lite"/>
    </source>
</evidence>
<dbReference type="eggNOG" id="COG0810">
    <property type="taxonomic scope" value="Bacteria"/>
</dbReference>
<dbReference type="InterPro" id="IPR058861">
    <property type="entry name" value="MIB_arm"/>
</dbReference>
<keyword evidence="2" id="KW-0472">Membrane</keyword>
<evidence type="ECO:0000259" key="3">
    <source>
        <dbReference type="Pfam" id="PF26360"/>
    </source>
</evidence>
<dbReference type="Pfam" id="PF26360">
    <property type="entry name" value="MIB_M1"/>
    <property type="match status" value="1"/>
</dbReference>
<feature type="domain" description="Mycoplasma immunoglobulin binding protein M2" evidence="5">
    <location>
        <begin position="533"/>
        <end position="727"/>
    </location>
</feature>
<keyword evidence="7" id="KW-1185">Reference proteome</keyword>
<feature type="domain" description="Mycoplasma immunoglobulin binding protein arm" evidence="4">
    <location>
        <begin position="175"/>
        <end position="320"/>
    </location>
</feature>
<feature type="domain" description="IgG-blocking virulence" evidence="3">
    <location>
        <begin position="327"/>
        <end position="522"/>
    </location>
</feature>
<dbReference type="STRING" id="243272.MARTH_orf508"/>
<protein>
    <submittedName>
        <fullName evidence="6">Conserved hypothetical membrane protein</fullName>
    </submittedName>
</protein>
<evidence type="ECO:0000259" key="5">
    <source>
        <dbReference type="Pfam" id="PF26364"/>
    </source>
</evidence>
<dbReference type="RefSeq" id="WP_012498285.1">
    <property type="nucleotide sequence ID" value="NC_011025.1"/>
</dbReference>
<dbReference type="Proteomes" id="UP000008812">
    <property type="component" value="Chromosome"/>
</dbReference>
<dbReference type="KEGG" id="mat:MARTH_orf508"/>
<dbReference type="Pfam" id="PF26364">
    <property type="entry name" value="MIB_M2"/>
    <property type="match status" value="1"/>
</dbReference>
<feature type="region of interest" description="Disordered" evidence="1">
    <location>
        <begin position="55"/>
        <end position="122"/>
    </location>
</feature>
<feature type="compositionally biased region" description="Pro residues" evidence="1">
    <location>
        <begin position="101"/>
        <end position="111"/>
    </location>
</feature>
<feature type="transmembrane region" description="Helical" evidence="2">
    <location>
        <begin position="12"/>
        <end position="32"/>
    </location>
</feature>
<feature type="compositionally biased region" description="Basic and acidic residues" evidence="1">
    <location>
        <begin position="70"/>
        <end position="100"/>
    </location>
</feature>
<dbReference type="InterPro" id="IPR030941">
    <property type="entry name" value="Predic_Ig_block"/>
</dbReference>